<name>A0ABU4GKV0_9CLOT</name>
<dbReference type="PANTHER" id="PTHR43301">
    <property type="entry name" value="ARABINAN ENDO-1,5-ALPHA-L-ARABINOSIDASE"/>
    <property type="match status" value="1"/>
</dbReference>
<dbReference type="Proteomes" id="UP001276854">
    <property type="component" value="Unassembled WGS sequence"/>
</dbReference>
<dbReference type="PANTHER" id="PTHR43301:SF3">
    <property type="entry name" value="ARABINAN ENDO-1,5-ALPHA-L-ARABINOSIDASE A-RELATED"/>
    <property type="match status" value="1"/>
</dbReference>
<proteinExistence type="predicted"/>
<dbReference type="SUPFAM" id="SSF75005">
    <property type="entry name" value="Arabinanase/levansucrase/invertase"/>
    <property type="match status" value="1"/>
</dbReference>
<reference evidence="1 2" key="1">
    <citation type="submission" date="2023-10" db="EMBL/GenBank/DDBJ databases">
        <title>A novel Glycoside Hydrolase 43-Like Enzyme from Clostrdium boliviensis is an Endo-xylanase, and a Candidate for Xylooligosaccharides Production from Different Xylan Substrates.</title>
        <authorList>
            <person name="Alvarez M.T."/>
            <person name="Rocabado-Villegas L.R."/>
            <person name="Salas-Veizaga D.M."/>
            <person name="Linares-Pasten J.A."/>
            <person name="Gudmundsdottir E.E."/>
            <person name="Hreggvidsson G.O."/>
            <person name="Adlercreutz P."/>
            <person name="Nordberg Karlsson E."/>
        </authorList>
    </citation>
    <scope>NUCLEOTIDE SEQUENCE [LARGE SCALE GENOMIC DNA]</scope>
    <source>
        <strain evidence="1 2">E-1</strain>
    </source>
</reference>
<accession>A0ABU4GKV0</accession>
<dbReference type="InterPro" id="IPR023296">
    <property type="entry name" value="Glyco_hydro_beta-prop_sf"/>
</dbReference>
<gene>
    <name evidence="1" type="ORF">RZO55_11690</name>
</gene>
<protein>
    <submittedName>
        <fullName evidence="1">Glycoside hydrolase family 43 protein</fullName>
    </submittedName>
</protein>
<comment type="caution">
    <text evidence="1">The sequence shown here is derived from an EMBL/GenBank/DDBJ whole genome shotgun (WGS) entry which is preliminary data.</text>
</comment>
<dbReference type="RefSeq" id="WP_318064475.1">
    <property type="nucleotide sequence ID" value="NZ_JAWONS010000179.1"/>
</dbReference>
<organism evidence="1 2">
    <name type="scientific">Clostridium boliviensis</name>
    <dbReference type="NCBI Taxonomy" id="318465"/>
    <lineage>
        <taxon>Bacteria</taxon>
        <taxon>Bacillati</taxon>
        <taxon>Bacillota</taxon>
        <taxon>Clostridia</taxon>
        <taxon>Eubacteriales</taxon>
        <taxon>Clostridiaceae</taxon>
        <taxon>Clostridium</taxon>
    </lineage>
</organism>
<dbReference type="GO" id="GO:0016787">
    <property type="term" value="F:hydrolase activity"/>
    <property type="evidence" value="ECO:0007669"/>
    <property type="project" value="UniProtKB-KW"/>
</dbReference>
<evidence type="ECO:0000313" key="1">
    <source>
        <dbReference type="EMBL" id="MDW2798241.1"/>
    </source>
</evidence>
<keyword evidence="1" id="KW-0378">Hydrolase</keyword>
<keyword evidence="2" id="KW-1185">Reference proteome</keyword>
<sequence>MKMQGYLFVHFKEKTDPDGEAVYFSISEDGFHWQEINNGLPILTSTIGEQGVRDFTICRTKEGIYYILATDLSLARNFKTKYEGSWDKISREGSRNLVLWESKDLIHWSAPRLIQMGDEPFGCVWAPDIIYDDKTEEYLIHWSSSHPLNQYGPKKIYYSRTRDFLSFTSPEVLYEKDGSDIIDSALYKDDNCFYLFVKSDKNPASILLLESQTITGPFTIIPQFSEEMKKLEQGQYEAPTAIRLEDGRWCLFLDYYGTKIKEDQGYVPFIADTISSGRFIRSDQSFSFPYGFKHGTVFALNQIEYKRLKNADFK</sequence>
<dbReference type="Gene3D" id="2.115.10.20">
    <property type="entry name" value="Glycosyl hydrolase domain, family 43"/>
    <property type="match status" value="1"/>
</dbReference>
<dbReference type="InterPro" id="IPR050727">
    <property type="entry name" value="GH43_arabinanases"/>
</dbReference>
<dbReference type="CDD" id="cd08983">
    <property type="entry name" value="GH43_Bt3655-like"/>
    <property type="match status" value="1"/>
</dbReference>
<dbReference type="EMBL" id="JAWONS010000179">
    <property type="protein sequence ID" value="MDW2798241.1"/>
    <property type="molecule type" value="Genomic_DNA"/>
</dbReference>
<evidence type="ECO:0000313" key="2">
    <source>
        <dbReference type="Proteomes" id="UP001276854"/>
    </source>
</evidence>